<protein>
    <recommendedName>
        <fullName evidence="3">thioredoxin-dependent peroxiredoxin</fullName>
        <ecNumber evidence="3">1.11.1.24</ecNumber>
    </recommendedName>
    <alternativeName>
        <fullName evidence="11">Bacterioferritin comigratory protein</fullName>
    </alternativeName>
    <alternativeName>
        <fullName evidence="9">Thioredoxin peroxidase</fullName>
    </alternativeName>
</protein>
<dbReference type="AlphaFoldDB" id="A0A1M6MBT2"/>
<evidence type="ECO:0000256" key="7">
    <source>
        <dbReference type="ARBA" id="ARBA00023157"/>
    </source>
</evidence>
<reference evidence="15 16" key="1">
    <citation type="submission" date="2016-11" db="EMBL/GenBank/DDBJ databases">
        <authorList>
            <person name="Jaros S."/>
            <person name="Januszkiewicz K."/>
            <person name="Wedrychowicz H."/>
        </authorList>
    </citation>
    <scope>NUCLEOTIDE SEQUENCE [LARGE SCALE GENOMIC DNA]</scope>
    <source>
        <strain evidence="15 16">DSM 21864</strain>
    </source>
</reference>
<dbReference type="SUPFAM" id="SSF52833">
    <property type="entry name" value="Thioredoxin-like"/>
    <property type="match status" value="1"/>
</dbReference>
<sequence length="154" mass="17207">MEKLNFEGQIAPDFTLSGSDGKEHSLKDYRGKKVILYFYPKDNTPGCTNEAIAFKENTENLSGLNAVVLGVSRDSLASHEKFINKFGLPFVLLSDAESQVCELYGVLKEKNMFGKKSIGIERSTFVIDEEGKVIKEFRKVKVDGHINEVLEAVK</sequence>
<dbReference type="RefSeq" id="WP_073010831.1">
    <property type="nucleotide sequence ID" value="NZ_FQZO01000008.1"/>
</dbReference>
<evidence type="ECO:0000313" key="15">
    <source>
        <dbReference type="EMBL" id="SHJ80820.1"/>
    </source>
</evidence>
<comment type="catalytic activity">
    <reaction evidence="12">
        <text>a hydroperoxide + [thioredoxin]-dithiol = an alcohol + [thioredoxin]-disulfide + H2O</text>
        <dbReference type="Rhea" id="RHEA:62620"/>
        <dbReference type="Rhea" id="RHEA-COMP:10698"/>
        <dbReference type="Rhea" id="RHEA-COMP:10700"/>
        <dbReference type="ChEBI" id="CHEBI:15377"/>
        <dbReference type="ChEBI" id="CHEBI:29950"/>
        <dbReference type="ChEBI" id="CHEBI:30879"/>
        <dbReference type="ChEBI" id="CHEBI:35924"/>
        <dbReference type="ChEBI" id="CHEBI:50058"/>
        <dbReference type="EC" id="1.11.1.24"/>
    </reaction>
</comment>
<keyword evidence="16" id="KW-1185">Reference proteome</keyword>
<dbReference type="Pfam" id="PF00578">
    <property type="entry name" value="AhpC-TSA"/>
    <property type="match status" value="1"/>
</dbReference>
<evidence type="ECO:0000256" key="13">
    <source>
        <dbReference type="PIRSR" id="PIRSR000239-1"/>
    </source>
</evidence>
<dbReference type="InterPro" id="IPR036249">
    <property type="entry name" value="Thioredoxin-like_sf"/>
</dbReference>
<keyword evidence="4" id="KW-0575">Peroxidase</keyword>
<dbReference type="InterPro" id="IPR000866">
    <property type="entry name" value="AhpC/TSA"/>
</dbReference>
<evidence type="ECO:0000256" key="1">
    <source>
        <dbReference type="ARBA" id="ARBA00003330"/>
    </source>
</evidence>
<evidence type="ECO:0000259" key="14">
    <source>
        <dbReference type="PROSITE" id="PS51352"/>
    </source>
</evidence>
<dbReference type="PANTHER" id="PTHR42801:SF4">
    <property type="entry name" value="AHPC_TSA FAMILY PROTEIN"/>
    <property type="match status" value="1"/>
</dbReference>
<dbReference type="InterPro" id="IPR024706">
    <property type="entry name" value="Peroxiredoxin_AhpC-typ"/>
</dbReference>
<dbReference type="Proteomes" id="UP000184080">
    <property type="component" value="Unassembled WGS sequence"/>
</dbReference>
<dbReference type="CDD" id="cd03017">
    <property type="entry name" value="PRX_BCP"/>
    <property type="match status" value="1"/>
</dbReference>
<evidence type="ECO:0000256" key="4">
    <source>
        <dbReference type="ARBA" id="ARBA00022559"/>
    </source>
</evidence>
<dbReference type="EC" id="1.11.1.24" evidence="3"/>
<name>A0A1M6MBT2_9CLOT</name>
<keyword evidence="8" id="KW-0676">Redox-active center</keyword>
<dbReference type="GO" id="GO:0034599">
    <property type="term" value="P:cellular response to oxidative stress"/>
    <property type="evidence" value="ECO:0007669"/>
    <property type="project" value="TreeGrafter"/>
</dbReference>
<gene>
    <name evidence="15" type="ORF">SAMN05444401_3932</name>
</gene>
<evidence type="ECO:0000256" key="6">
    <source>
        <dbReference type="ARBA" id="ARBA00023002"/>
    </source>
</evidence>
<evidence type="ECO:0000256" key="12">
    <source>
        <dbReference type="ARBA" id="ARBA00049091"/>
    </source>
</evidence>
<keyword evidence="5" id="KW-0049">Antioxidant</keyword>
<evidence type="ECO:0000256" key="10">
    <source>
        <dbReference type="ARBA" id="ARBA00038489"/>
    </source>
</evidence>
<evidence type="ECO:0000256" key="5">
    <source>
        <dbReference type="ARBA" id="ARBA00022862"/>
    </source>
</evidence>
<keyword evidence="7" id="KW-1015">Disulfide bond</keyword>
<comment type="function">
    <text evidence="1">Thiol-specific peroxidase that catalyzes the reduction of hydrogen peroxide and organic hydroperoxides to water and alcohols, respectively. Plays a role in cell protection against oxidative stress by detoxifying peroxides and as sensor of hydrogen peroxide-mediated signaling events.</text>
</comment>
<dbReference type="GO" id="GO:0008379">
    <property type="term" value="F:thioredoxin peroxidase activity"/>
    <property type="evidence" value="ECO:0007669"/>
    <property type="project" value="TreeGrafter"/>
</dbReference>
<dbReference type="FunFam" id="3.40.30.10:FF:000007">
    <property type="entry name" value="Thioredoxin-dependent thiol peroxidase"/>
    <property type="match status" value="1"/>
</dbReference>
<feature type="domain" description="Thioredoxin" evidence="14">
    <location>
        <begin position="5"/>
        <end position="154"/>
    </location>
</feature>
<dbReference type="EMBL" id="FQZO01000008">
    <property type="protein sequence ID" value="SHJ80820.1"/>
    <property type="molecule type" value="Genomic_DNA"/>
</dbReference>
<evidence type="ECO:0000256" key="2">
    <source>
        <dbReference type="ARBA" id="ARBA00011245"/>
    </source>
</evidence>
<dbReference type="GO" id="GO:0005737">
    <property type="term" value="C:cytoplasm"/>
    <property type="evidence" value="ECO:0007669"/>
    <property type="project" value="TreeGrafter"/>
</dbReference>
<dbReference type="STRING" id="1121298.SAMN05444401_3932"/>
<comment type="subunit">
    <text evidence="2">Monomer.</text>
</comment>
<evidence type="ECO:0000313" key="16">
    <source>
        <dbReference type="Proteomes" id="UP000184080"/>
    </source>
</evidence>
<accession>A0A1M6MBT2</accession>
<dbReference type="NCBIfam" id="NF006960">
    <property type="entry name" value="PRK09437.1"/>
    <property type="match status" value="1"/>
</dbReference>
<dbReference type="PANTHER" id="PTHR42801">
    <property type="entry name" value="THIOREDOXIN-DEPENDENT PEROXIDE REDUCTASE"/>
    <property type="match status" value="1"/>
</dbReference>
<dbReference type="InterPro" id="IPR050924">
    <property type="entry name" value="Peroxiredoxin_BCP/PrxQ"/>
</dbReference>
<feature type="active site" description="Cysteine sulfenic acid (-SOH) intermediate; for peroxidase activity" evidence="13">
    <location>
        <position position="47"/>
    </location>
</feature>
<evidence type="ECO:0000256" key="11">
    <source>
        <dbReference type="ARBA" id="ARBA00041373"/>
    </source>
</evidence>
<dbReference type="InterPro" id="IPR013766">
    <property type="entry name" value="Thioredoxin_domain"/>
</dbReference>
<evidence type="ECO:0000256" key="3">
    <source>
        <dbReference type="ARBA" id="ARBA00013017"/>
    </source>
</evidence>
<dbReference type="Gene3D" id="3.40.30.10">
    <property type="entry name" value="Glutaredoxin"/>
    <property type="match status" value="1"/>
</dbReference>
<evidence type="ECO:0000256" key="8">
    <source>
        <dbReference type="ARBA" id="ARBA00023284"/>
    </source>
</evidence>
<dbReference type="OrthoDB" id="9812811at2"/>
<dbReference type="GO" id="GO:0045454">
    <property type="term" value="P:cell redox homeostasis"/>
    <property type="evidence" value="ECO:0007669"/>
    <property type="project" value="TreeGrafter"/>
</dbReference>
<dbReference type="PIRSF" id="PIRSF000239">
    <property type="entry name" value="AHPC"/>
    <property type="match status" value="1"/>
</dbReference>
<comment type="similarity">
    <text evidence="10">Belongs to the peroxiredoxin family. BCP/PrxQ subfamily.</text>
</comment>
<keyword evidence="6" id="KW-0560">Oxidoreductase</keyword>
<proteinExistence type="inferred from homology"/>
<evidence type="ECO:0000256" key="9">
    <source>
        <dbReference type="ARBA" id="ARBA00032824"/>
    </source>
</evidence>
<dbReference type="PROSITE" id="PS51352">
    <property type="entry name" value="THIOREDOXIN_2"/>
    <property type="match status" value="1"/>
</dbReference>
<organism evidence="15 16">
    <name type="scientific">Clostridium amylolyticum</name>
    <dbReference type="NCBI Taxonomy" id="1121298"/>
    <lineage>
        <taxon>Bacteria</taxon>
        <taxon>Bacillati</taxon>
        <taxon>Bacillota</taxon>
        <taxon>Clostridia</taxon>
        <taxon>Eubacteriales</taxon>
        <taxon>Clostridiaceae</taxon>
        <taxon>Clostridium</taxon>
    </lineage>
</organism>